<evidence type="ECO:0000256" key="9">
    <source>
        <dbReference type="ARBA" id="ARBA00048793"/>
    </source>
</evidence>
<dbReference type="EC" id="1.1.1.169" evidence="3 10"/>
<comment type="similarity">
    <text evidence="2 10">Belongs to the ketopantoate reductase family.</text>
</comment>
<dbReference type="NCBIfam" id="TIGR00745">
    <property type="entry name" value="apbA_panE"/>
    <property type="match status" value="1"/>
</dbReference>
<evidence type="ECO:0000256" key="1">
    <source>
        <dbReference type="ARBA" id="ARBA00004994"/>
    </source>
</evidence>
<evidence type="ECO:0000256" key="5">
    <source>
        <dbReference type="ARBA" id="ARBA00022655"/>
    </source>
</evidence>
<dbReference type="InterPro" id="IPR013752">
    <property type="entry name" value="KPA_reductase"/>
</dbReference>
<evidence type="ECO:0000256" key="2">
    <source>
        <dbReference type="ARBA" id="ARBA00007870"/>
    </source>
</evidence>
<dbReference type="GO" id="GO:0008677">
    <property type="term" value="F:2-dehydropantoate 2-reductase activity"/>
    <property type="evidence" value="ECO:0007669"/>
    <property type="project" value="UniProtKB-EC"/>
</dbReference>
<evidence type="ECO:0000256" key="10">
    <source>
        <dbReference type="RuleBase" id="RU362068"/>
    </source>
</evidence>
<dbReference type="SUPFAM" id="SSF51735">
    <property type="entry name" value="NAD(P)-binding Rossmann-fold domains"/>
    <property type="match status" value="1"/>
</dbReference>
<evidence type="ECO:0000256" key="7">
    <source>
        <dbReference type="ARBA" id="ARBA00023002"/>
    </source>
</evidence>
<comment type="catalytic activity">
    <reaction evidence="9 10">
        <text>(R)-pantoate + NADP(+) = 2-dehydropantoate + NADPH + H(+)</text>
        <dbReference type="Rhea" id="RHEA:16233"/>
        <dbReference type="ChEBI" id="CHEBI:11561"/>
        <dbReference type="ChEBI" id="CHEBI:15378"/>
        <dbReference type="ChEBI" id="CHEBI:15980"/>
        <dbReference type="ChEBI" id="CHEBI:57783"/>
        <dbReference type="ChEBI" id="CHEBI:58349"/>
        <dbReference type="EC" id="1.1.1.169"/>
    </reaction>
</comment>
<comment type="pathway">
    <text evidence="1 10">Cofactor biosynthesis; (R)-pantothenate biosynthesis; (R)-pantoate from 3-methyl-2-oxobutanoate: step 2/2.</text>
</comment>
<dbReference type="Proteomes" id="UP000092528">
    <property type="component" value="Chromosome 1"/>
</dbReference>
<dbReference type="Gene3D" id="3.40.50.720">
    <property type="entry name" value="NAD(P)-binding Rossmann-like Domain"/>
    <property type="match status" value="1"/>
</dbReference>
<dbReference type="GO" id="GO:0015940">
    <property type="term" value="P:pantothenate biosynthetic process"/>
    <property type="evidence" value="ECO:0007669"/>
    <property type="project" value="UniProtKB-UniPathway"/>
</dbReference>
<proteinExistence type="inferred from homology"/>
<dbReference type="RefSeq" id="WP_065545662.1">
    <property type="nucleotide sequence ID" value="NZ_CP016414.1"/>
</dbReference>
<dbReference type="GO" id="GO:0005737">
    <property type="term" value="C:cytoplasm"/>
    <property type="evidence" value="ECO:0007669"/>
    <property type="project" value="TreeGrafter"/>
</dbReference>
<evidence type="ECO:0000256" key="3">
    <source>
        <dbReference type="ARBA" id="ARBA00013014"/>
    </source>
</evidence>
<dbReference type="PANTHER" id="PTHR43765:SF2">
    <property type="entry name" value="2-DEHYDROPANTOATE 2-REDUCTASE"/>
    <property type="match status" value="1"/>
</dbReference>
<dbReference type="Gene3D" id="1.10.1040.10">
    <property type="entry name" value="N-(1-d-carboxylethyl)-l-norvaline Dehydrogenase, domain 2"/>
    <property type="match status" value="1"/>
</dbReference>
<evidence type="ECO:0000259" key="12">
    <source>
        <dbReference type="Pfam" id="PF08546"/>
    </source>
</evidence>
<feature type="domain" description="Ketopantoate reductase C-terminal" evidence="12">
    <location>
        <begin position="168"/>
        <end position="290"/>
    </location>
</feature>
<comment type="function">
    <text evidence="10">Catalyzes the NADPH-dependent reduction of ketopantoate into pantoic acid.</text>
</comment>
<reference evidence="13 14" key="1">
    <citation type="submission" date="2016-07" db="EMBL/GenBank/DDBJ databases">
        <title>Genome sequencing of Vibrio scophthalmi strain VS-05, an isolated from Paralichthys olivaceus.</title>
        <authorList>
            <person name="Han H.-J."/>
        </authorList>
    </citation>
    <scope>NUCLEOTIDE SEQUENCE [LARGE SCALE GENOMIC DNA]</scope>
    <source>
        <strain evidence="13 14">VS-05</strain>
    </source>
</reference>
<dbReference type="EMBL" id="CP016414">
    <property type="protein sequence ID" value="ANU37286.1"/>
    <property type="molecule type" value="Genomic_DNA"/>
</dbReference>
<dbReference type="InterPro" id="IPR013328">
    <property type="entry name" value="6PGD_dom2"/>
</dbReference>
<dbReference type="InterPro" id="IPR013332">
    <property type="entry name" value="KPR_N"/>
</dbReference>
<sequence>MNFAIVGPGAIGSLWASYLTQAGHHVCLWSRSDSSHISIQRDEYEAIQLINNDPAQLAQADVVLITLKAPQVNNVLASIAAHIHPDAILLLMHNGMGTAQVTQQRFPHNPLLLATTTHGAYRPSNHQVHHTGQGQTLLGAANARGTQCEFLVEVLNHALPQVLWHRKIEQALWNKLAINCAINPLTALHQVRNGELAQAKYRQQLDQISTEVAQVMLAEGLDVDSDALRQSINHVINATANNYSSMQQDIAHRRQSEIDFITGHLIQTAQIHAIDVSLNEQLYHAIKQIEQNW</sequence>
<dbReference type="GO" id="GO:0050661">
    <property type="term" value="F:NADP binding"/>
    <property type="evidence" value="ECO:0007669"/>
    <property type="project" value="TreeGrafter"/>
</dbReference>
<name>A0A1C7FBL2_9VIBR</name>
<dbReference type="PANTHER" id="PTHR43765">
    <property type="entry name" value="2-DEHYDROPANTOATE 2-REDUCTASE-RELATED"/>
    <property type="match status" value="1"/>
</dbReference>
<gene>
    <name evidence="13" type="primary">panE</name>
    <name evidence="13" type="ORF">VSVS05_02182</name>
</gene>
<keyword evidence="6 10" id="KW-0521">NADP</keyword>
<accession>A0A1C7FBL2</accession>
<dbReference type="InterPro" id="IPR008927">
    <property type="entry name" value="6-PGluconate_DH-like_C_sf"/>
</dbReference>
<protein>
    <recommendedName>
        <fullName evidence="4 10">2-dehydropantoate 2-reductase</fullName>
        <ecNumber evidence="3 10">1.1.1.169</ecNumber>
    </recommendedName>
    <alternativeName>
        <fullName evidence="8 10">Ketopantoate reductase</fullName>
    </alternativeName>
</protein>
<dbReference type="UniPathway" id="UPA00028">
    <property type="reaction ID" value="UER00004"/>
</dbReference>
<organism evidence="13 14">
    <name type="scientific">Vibrio scophthalmi</name>
    <dbReference type="NCBI Taxonomy" id="45658"/>
    <lineage>
        <taxon>Bacteria</taxon>
        <taxon>Pseudomonadati</taxon>
        <taxon>Pseudomonadota</taxon>
        <taxon>Gammaproteobacteria</taxon>
        <taxon>Vibrionales</taxon>
        <taxon>Vibrionaceae</taxon>
        <taxon>Vibrio</taxon>
    </lineage>
</organism>
<evidence type="ECO:0000313" key="14">
    <source>
        <dbReference type="Proteomes" id="UP000092528"/>
    </source>
</evidence>
<dbReference type="AlphaFoldDB" id="A0A1C7FBL2"/>
<keyword evidence="14" id="KW-1185">Reference proteome</keyword>
<dbReference type="Pfam" id="PF02558">
    <property type="entry name" value="ApbA"/>
    <property type="match status" value="1"/>
</dbReference>
<dbReference type="PATRIC" id="fig|45658.7.peg.2157"/>
<keyword evidence="5 10" id="KW-0566">Pantothenate biosynthesis</keyword>
<dbReference type="InterPro" id="IPR003710">
    <property type="entry name" value="ApbA"/>
</dbReference>
<dbReference type="SUPFAM" id="SSF48179">
    <property type="entry name" value="6-phosphogluconate dehydrogenase C-terminal domain-like"/>
    <property type="match status" value="1"/>
</dbReference>
<evidence type="ECO:0000256" key="6">
    <source>
        <dbReference type="ARBA" id="ARBA00022857"/>
    </source>
</evidence>
<feature type="domain" description="Ketopantoate reductase N-terminal" evidence="11">
    <location>
        <begin position="4"/>
        <end position="142"/>
    </location>
</feature>
<dbReference type="Pfam" id="PF08546">
    <property type="entry name" value="ApbA_C"/>
    <property type="match status" value="1"/>
</dbReference>
<evidence type="ECO:0000256" key="4">
    <source>
        <dbReference type="ARBA" id="ARBA00019465"/>
    </source>
</evidence>
<dbReference type="STRING" id="45658.VSVS12_00818"/>
<dbReference type="NCBIfam" id="NF005087">
    <property type="entry name" value="PRK06522.1-1"/>
    <property type="match status" value="1"/>
</dbReference>
<keyword evidence="7 10" id="KW-0560">Oxidoreductase</keyword>
<evidence type="ECO:0000313" key="13">
    <source>
        <dbReference type="EMBL" id="ANU37286.1"/>
    </source>
</evidence>
<evidence type="ECO:0000259" key="11">
    <source>
        <dbReference type="Pfam" id="PF02558"/>
    </source>
</evidence>
<dbReference type="InterPro" id="IPR050838">
    <property type="entry name" value="Ketopantoate_reductase"/>
</dbReference>
<evidence type="ECO:0000256" key="8">
    <source>
        <dbReference type="ARBA" id="ARBA00032024"/>
    </source>
</evidence>
<dbReference type="GeneID" id="96872824"/>
<dbReference type="InterPro" id="IPR036291">
    <property type="entry name" value="NAD(P)-bd_dom_sf"/>
</dbReference>